<feature type="domain" description="L,D-TPase catalytic" evidence="8">
    <location>
        <begin position="42"/>
        <end position="187"/>
    </location>
</feature>
<gene>
    <name evidence="9" type="ORF">COR50_06130</name>
</gene>
<dbReference type="PANTHER" id="PTHR36699:SF1">
    <property type="entry name" value="L,D-TRANSPEPTIDASE YAFK-RELATED"/>
    <property type="match status" value="1"/>
</dbReference>
<dbReference type="CDD" id="cd16913">
    <property type="entry name" value="YkuD_like"/>
    <property type="match status" value="1"/>
</dbReference>
<evidence type="ECO:0000256" key="6">
    <source>
        <dbReference type="ARBA" id="ARBA00023316"/>
    </source>
</evidence>
<dbReference type="InterPro" id="IPR005490">
    <property type="entry name" value="LD_TPept_cat_dom"/>
</dbReference>
<keyword evidence="6 7" id="KW-0961">Cell wall biogenesis/degradation</keyword>
<evidence type="ECO:0000256" key="5">
    <source>
        <dbReference type="ARBA" id="ARBA00022984"/>
    </source>
</evidence>
<dbReference type="UniPathway" id="UPA00219"/>
<dbReference type="AlphaFoldDB" id="A0A291QS73"/>
<dbReference type="GO" id="GO:0009252">
    <property type="term" value="P:peptidoglycan biosynthetic process"/>
    <property type="evidence" value="ECO:0007669"/>
    <property type="project" value="UniProtKB-UniPathway"/>
</dbReference>
<dbReference type="Pfam" id="PF03734">
    <property type="entry name" value="YkuD"/>
    <property type="match status" value="1"/>
</dbReference>
<evidence type="ECO:0000256" key="7">
    <source>
        <dbReference type="PROSITE-ProRule" id="PRU01373"/>
    </source>
</evidence>
<dbReference type="InterPro" id="IPR038063">
    <property type="entry name" value="Transpep_catalytic_dom"/>
</dbReference>
<keyword evidence="3" id="KW-0808">Transferase</keyword>
<keyword evidence="4 7" id="KW-0133">Cell shape</keyword>
<dbReference type="Proteomes" id="UP000220133">
    <property type="component" value="Chromosome"/>
</dbReference>
<dbReference type="GO" id="GO:0008360">
    <property type="term" value="P:regulation of cell shape"/>
    <property type="evidence" value="ECO:0007669"/>
    <property type="project" value="UniProtKB-UniRule"/>
</dbReference>
<evidence type="ECO:0000313" key="10">
    <source>
        <dbReference type="Proteomes" id="UP000220133"/>
    </source>
</evidence>
<dbReference type="KEGG" id="cbae:COR50_06130"/>
<evidence type="ECO:0000313" key="9">
    <source>
        <dbReference type="EMBL" id="ATL46787.1"/>
    </source>
</evidence>
<dbReference type="RefSeq" id="WP_098193174.1">
    <property type="nucleotide sequence ID" value="NZ_CP023777.1"/>
</dbReference>
<organism evidence="9 10">
    <name type="scientific">Chitinophaga caeni</name>
    <dbReference type="NCBI Taxonomy" id="2029983"/>
    <lineage>
        <taxon>Bacteria</taxon>
        <taxon>Pseudomonadati</taxon>
        <taxon>Bacteroidota</taxon>
        <taxon>Chitinophagia</taxon>
        <taxon>Chitinophagales</taxon>
        <taxon>Chitinophagaceae</taxon>
        <taxon>Chitinophaga</taxon>
    </lineage>
</organism>
<proteinExistence type="inferred from homology"/>
<dbReference type="PANTHER" id="PTHR36699">
    <property type="entry name" value="LD-TRANSPEPTIDASE"/>
    <property type="match status" value="1"/>
</dbReference>
<evidence type="ECO:0000256" key="3">
    <source>
        <dbReference type="ARBA" id="ARBA00022679"/>
    </source>
</evidence>
<name>A0A291QS73_9BACT</name>
<keyword evidence="5 7" id="KW-0573">Peptidoglycan synthesis</keyword>
<protein>
    <recommendedName>
        <fullName evidence="8">L,D-TPase catalytic domain-containing protein</fullName>
    </recommendedName>
</protein>
<keyword evidence="10" id="KW-1185">Reference proteome</keyword>
<feature type="active site" description="Proton donor/acceptor" evidence="7">
    <location>
        <position position="140"/>
    </location>
</feature>
<sequence>MKTWIYNSVLPVIILLSFSSFTSNEDLYHVRLDPARIDADKVFLLIDKTDYRMYVYEDVTLIKIYKVVFGSNDLGDKIMQGDKRTPEGTFRISSKRYDRRWHRFMLLDFPNDVSIAKFKQRQARGQVPSGADIGNGIGIHGVEAASGIKDYYVDRRINWTLGCISMKNADVDELYNVLKVGTPVVIRY</sequence>
<dbReference type="GO" id="GO:0071555">
    <property type="term" value="P:cell wall organization"/>
    <property type="evidence" value="ECO:0007669"/>
    <property type="project" value="UniProtKB-UniRule"/>
</dbReference>
<dbReference type="GO" id="GO:0016740">
    <property type="term" value="F:transferase activity"/>
    <property type="evidence" value="ECO:0007669"/>
    <property type="project" value="UniProtKB-KW"/>
</dbReference>
<dbReference type="PROSITE" id="PS52029">
    <property type="entry name" value="LD_TPASE"/>
    <property type="match status" value="1"/>
</dbReference>
<accession>A0A291QS73</accession>
<comment type="similarity">
    <text evidence="2">Belongs to the YkuD family.</text>
</comment>
<dbReference type="Gene3D" id="2.40.440.10">
    <property type="entry name" value="L,D-transpeptidase catalytic domain-like"/>
    <property type="match status" value="1"/>
</dbReference>
<evidence type="ECO:0000256" key="1">
    <source>
        <dbReference type="ARBA" id="ARBA00004752"/>
    </source>
</evidence>
<dbReference type="GO" id="GO:0004180">
    <property type="term" value="F:carboxypeptidase activity"/>
    <property type="evidence" value="ECO:0007669"/>
    <property type="project" value="UniProtKB-ARBA"/>
</dbReference>
<dbReference type="EMBL" id="CP023777">
    <property type="protein sequence ID" value="ATL46787.1"/>
    <property type="molecule type" value="Genomic_DNA"/>
</dbReference>
<evidence type="ECO:0000256" key="4">
    <source>
        <dbReference type="ARBA" id="ARBA00022960"/>
    </source>
</evidence>
<comment type="pathway">
    <text evidence="1 7">Cell wall biogenesis; peptidoglycan biosynthesis.</text>
</comment>
<evidence type="ECO:0000256" key="2">
    <source>
        <dbReference type="ARBA" id="ARBA00005992"/>
    </source>
</evidence>
<evidence type="ECO:0000259" key="8">
    <source>
        <dbReference type="PROSITE" id="PS52029"/>
    </source>
</evidence>
<dbReference type="SUPFAM" id="SSF141523">
    <property type="entry name" value="L,D-transpeptidase catalytic domain-like"/>
    <property type="match status" value="1"/>
</dbReference>
<feature type="active site" description="Nucleophile" evidence="7">
    <location>
        <position position="163"/>
    </location>
</feature>
<dbReference type="OrthoDB" id="9809748at2"/>
<reference evidence="9 10" key="1">
    <citation type="submission" date="2017-10" db="EMBL/GenBank/DDBJ databases">
        <title>Paenichitinophaga pekingensis gen. nov., sp. nov., isolated from activated sludge.</title>
        <authorList>
            <person name="Jin D."/>
            <person name="Kong X."/>
            <person name="Deng Y."/>
            <person name="Bai Z."/>
        </authorList>
    </citation>
    <scope>NUCLEOTIDE SEQUENCE [LARGE SCALE GENOMIC DNA]</scope>
    <source>
        <strain evidence="9 10">13</strain>
    </source>
</reference>